<comment type="caution">
    <text evidence="1">The sequence shown here is derived from an EMBL/GenBank/DDBJ whole genome shotgun (WGS) entry which is preliminary data.</text>
</comment>
<sequence length="110" mass="12873">MGHATHVVHHGHTTDATYDALDYIIPLLRKFNTLNFIFEVEDSNVYEGLQGISIQHWTYWSQIRNIRRKLGSYNWTITHVNPTINKAADFLAYRCMSIKTNTHHFNHFVG</sequence>
<reference evidence="1" key="1">
    <citation type="submission" date="2022-07" db="EMBL/GenBank/DDBJ databases">
        <authorList>
            <person name="Macas J."/>
            <person name="Novak P."/>
            <person name="Neumann P."/>
        </authorList>
    </citation>
    <scope>NUCLEOTIDE SEQUENCE</scope>
</reference>
<gene>
    <name evidence="1" type="ORF">CEPIT_LOCUS2618</name>
</gene>
<evidence type="ECO:0000313" key="1">
    <source>
        <dbReference type="EMBL" id="CAH9067746.1"/>
    </source>
</evidence>
<keyword evidence="2" id="KW-1185">Reference proteome</keyword>
<evidence type="ECO:0000313" key="2">
    <source>
        <dbReference type="Proteomes" id="UP001152523"/>
    </source>
</evidence>
<proteinExistence type="predicted"/>
<evidence type="ECO:0008006" key="3">
    <source>
        <dbReference type="Google" id="ProtNLM"/>
    </source>
</evidence>
<accession>A0AAV0CA49</accession>
<organism evidence="1 2">
    <name type="scientific">Cuscuta epithymum</name>
    <dbReference type="NCBI Taxonomy" id="186058"/>
    <lineage>
        <taxon>Eukaryota</taxon>
        <taxon>Viridiplantae</taxon>
        <taxon>Streptophyta</taxon>
        <taxon>Embryophyta</taxon>
        <taxon>Tracheophyta</taxon>
        <taxon>Spermatophyta</taxon>
        <taxon>Magnoliopsida</taxon>
        <taxon>eudicotyledons</taxon>
        <taxon>Gunneridae</taxon>
        <taxon>Pentapetalae</taxon>
        <taxon>asterids</taxon>
        <taxon>lamiids</taxon>
        <taxon>Solanales</taxon>
        <taxon>Convolvulaceae</taxon>
        <taxon>Cuscuteae</taxon>
        <taxon>Cuscuta</taxon>
        <taxon>Cuscuta subgen. Cuscuta</taxon>
    </lineage>
</organism>
<feature type="non-terminal residue" evidence="1">
    <location>
        <position position="110"/>
    </location>
</feature>
<protein>
    <recommendedName>
        <fullName evidence="3">RNase H type-1 domain-containing protein</fullName>
    </recommendedName>
</protein>
<dbReference type="Proteomes" id="UP001152523">
    <property type="component" value="Unassembled WGS sequence"/>
</dbReference>
<dbReference type="AlphaFoldDB" id="A0AAV0CA49"/>
<name>A0AAV0CA49_9ASTE</name>
<dbReference type="EMBL" id="CAMAPF010000014">
    <property type="protein sequence ID" value="CAH9067746.1"/>
    <property type="molecule type" value="Genomic_DNA"/>
</dbReference>